<dbReference type="InterPro" id="IPR036028">
    <property type="entry name" value="SH3-like_dom_sf"/>
</dbReference>
<evidence type="ECO:0000313" key="5">
    <source>
        <dbReference type="EMBL" id="KAF9777338.1"/>
    </source>
</evidence>
<dbReference type="SUPFAM" id="SSF50044">
    <property type="entry name" value="SH3-domain"/>
    <property type="match status" value="2"/>
</dbReference>
<keyword evidence="1 2" id="KW-0728">SH3 domain</keyword>
<comment type="caution">
    <text evidence="5">The sequence shown here is derived from an EMBL/GenBank/DDBJ whole genome shotgun (WGS) entry which is preliminary data.</text>
</comment>
<dbReference type="GO" id="GO:0030864">
    <property type="term" value="C:cortical actin cytoskeleton"/>
    <property type="evidence" value="ECO:0007669"/>
    <property type="project" value="TreeGrafter"/>
</dbReference>
<dbReference type="Pfam" id="PF14604">
    <property type="entry name" value="SH3_9"/>
    <property type="match status" value="1"/>
</dbReference>
<dbReference type="GO" id="GO:0030833">
    <property type="term" value="P:regulation of actin filament polymerization"/>
    <property type="evidence" value="ECO:0007669"/>
    <property type="project" value="TreeGrafter"/>
</dbReference>
<protein>
    <submittedName>
        <fullName evidence="5">SH3 domain-containing protein</fullName>
    </submittedName>
</protein>
<dbReference type="PROSITE" id="PS50002">
    <property type="entry name" value="SH3"/>
    <property type="match status" value="2"/>
</dbReference>
<reference evidence="5" key="2">
    <citation type="submission" date="2020-11" db="EMBL/GenBank/DDBJ databases">
        <authorList>
            <consortium name="DOE Joint Genome Institute"/>
            <person name="Kuo A."/>
            <person name="Miyauchi S."/>
            <person name="Kiss E."/>
            <person name="Drula E."/>
            <person name="Kohler A."/>
            <person name="Sanchez-Garcia M."/>
            <person name="Andreopoulos B."/>
            <person name="Barry K.W."/>
            <person name="Bonito G."/>
            <person name="Buee M."/>
            <person name="Carver A."/>
            <person name="Chen C."/>
            <person name="Cichocki N."/>
            <person name="Clum A."/>
            <person name="Culley D."/>
            <person name="Crous P.W."/>
            <person name="Fauchery L."/>
            <person name="Girlanda M."/>
            <person name="Hayes R."/>
            <person name="Keri Z."/>
            <person name="Labutti K."/>
            <person name="Lipzen A."/>
            <person name="Lombard V."/>
            <person name="Magnuson J."/>
            <person name="Maillard F."/>
            <person name="Morin E."/>
            <person name="Murat C."/>
            <person name="Nolan M."/>
            <person name="Ohm R."/>
            <person name="Pangilinan J."/>
            <person name="Pereira M."/>
            <person name="Perotto S."/>
            <person name="Peter M."/>
            <person name="Riley R."/>
            <person name="Sitrit Y."/>
            <person name="Stielow B."/>
            <person name="Szollosi G."/>
            <person name="Zifcakova L."/>
            <person name="Stursova M."/>
            <person name="Spatafora J.W."/>
            <person name="Tedersoo L."/>
            <person name="Vaario L.-M."/>
            <person name="Yamada A."/>
            <person name="Yan M."/>
            <person name="Wang P."/>
            <person name="Xu J."/>
            <person name="Bruns T."/>
            <person name="Baldrian P."/>
            <person name="Vilgalys R."/>
            <person name="Henrissat B."/>
            <person name="Grigoriev I.V."/>
            <person name="Hibbett D."/>
            <person name="Nagy L.G."/>
            <person name="Martin F.M."/>
        </authorList>
    </citation>
    <scope>NUCLEOTIDE SEQUENCE</scope>
    <source>
        <strain evidence="5">UH-Tt-Lm1</strain>
    </source>
</reference>
<dbReference type="GO" id="GO:0030427">
    <property type="term" value="C:site of polarized growth"/>
    <property type="evidence" value="ECO:0007669"/>
    <property type="project" value="TreeGrafter"/>
</dbReference>
<evidence type="ECO:0000313" key="6">
    <source>
        <dbReference type="EMBL" id="KAF9779182.1"/>
    </source>
</evidence>
<dbReference type="PANTHER" id="PTHR10829">
    <property type="entry name" value="CORTACTIN AND DREBRIN"/>
    <property type="match status" value="1"/>
</dbReference>
<evidence type="ECO:0000256" key="2">
    <source>
        <dbReference type="PROSITE-ProRule" id="PRU00192"/>
    </source>
</evidence>
<evidence type="ECO:0000313" key="7">
    <source>
        <dbReference type="Proteomes" id="UP000736335"/>
    </source>
</evidence>
<feature type="region of interest" description="Disordered" evidence="3">
    <location>
        <begin position="130"/>
        <end position="163"/>
    </location>
</feature>
<dbReference type="EMBL" id="WIUZ02000049">
    <property type="protein sequence ID" value="KAF9777338.1"/>
    <property type="molecule type" value="Genomic_DNA"/>
</dbReference>
<evidence type="ECO:0000259" key="4">
    <source>
        <dbReference type="PROSITE" id="PS50002"/>
    </source>
</evidence>
<dbReference type="GO" id="GO:0005884">
    <property type="term" value="C:actin filament"/>
    <property type="evidence" value="ECO:0007669"/>
    <property type="project" value="TreeGrafter"/>
</dbReference>
<organism evidence="5 7">
    <name type="scientific">Thelephora terrestris</name>
    <dbReference type="NCBI Taxonomy" id="56493"/>
    <lineage>
        <taxon>Eukaryota</taxon>
        <taxon>Fungi</taxon>
        <taxon>Dikarya</taxon>
        <taxon>Basidiomycota</taxon>
        <taxon>Agaricomycotina</taxon>
        <taxon>Agaricomycetes</taxon>
        <taxon>Thelephorales</taxon>
        <taxon>Thelephoraceae</taxon>
        <taxon>Thelephora</taxon>
    </lineage>
</organism>
<dbReference type="AlphaFoldDB" id="A0A9P6H1V8"/>
<reference evidence="5" key="1">
    <citation type="journal article" date="2020" name="Nat. Commun.">
        <title>Large-scale genome sequencing of mycorrhizal fungi provides insights into the early evolution of symbiotic traits.</title>
        <authorList>
            <person name="Miyauchi S."/>
            <person name="Kiss E."/>
            <person name="Kuo A."/>
            <person name="Drula E."/>
            <person name="Kohler A."/>
            <person name="Sanchez-Garcia M."/>
            <person name="Morin E."/>
            <person name="Andreopoulos B."/>
            <person name="Barry K.W."/>
            <person name="Bonito G."/>
            <person name="Buee M."/>
            <person name="Carver A."/>
            <person name="Chen C."/>
            <person name="Cichocki N."/>
            <person name="Clum A."/>
            <person name="Culley D."/>
            <person name="Crous P.W."/>
            <person name="Fauchery L."/>
            <person name="Girlanda M."/>
            <person name="Hayes R.D."/>
            <person name="Keri Z."/>
            <person name="LaButti K."/>
            <person name="Lipzen A."/>
            <person name="Lombard V."/>
            <person name="Magnuson J."/>
            <person name="Maillard F."/>
            <person name="Murat C."/>
            <person name="Nolan M."/>
            <person name="Ohm R.A."/>
            <person name="Pangilinan J."/>
            <person name="Pereira M.F."/>
            <person name="Perotto S."/>
            <person name="Peter M."/>
            <person name="Pfister S."/>
            <person name="Riley R."/>
            <person name="Sitrit Y."/>
            <person name="Stielow J.B."/>
            <person name="Szollosi G."/>
            <person name="Zifcakova L."/>
            <person name="Stursova M."/>
            <person name="Spatafora J.W."/>
            <person name="Tedersoo L."/>
            <person name="Vaario L.M."/>
            <person name="Yamada A."/>
            <person name="Yan M."/>
            <person name="Wang P."/>
            <person name="Xu J."/>
            <person name="Bruns T."/>
            <person name="Baldrian P."/>
            <person name="Vilgalys R."/>
            <person name="Dunand C."/>
            <person name="Henrissat B."/>
            <person name="Grigoriev I.V."/>
            <person name="Hibbett D."/>
            <person name="Nagy L.G."/>
            <person name="Martin F.M."/>
        </authorList>
    </citation>
    <scope>NUCLEOTIDE SEQUENCE</scope>
    <source>
        <strain evidence="5">UH-Tt-Lm1</strain>
    </source>
</reference>
<feature type="domain" description="SH3" evidence="4">
    <location>
        <begin position="164"/>
        <end position="224"/>
    </location>
</feature>
<sequence length="235" mass="25423">MRLIAKFGLINRVWQQVAACGSGRRYVSQKSHVDYCPRRQTTNKGSVSQNALEPELEALPPPPPPPPVPVTEMATNVSRKGKGVCAIVVNEYEALEENEIHLVEGELIEEIEKVDENWWSGVGDNGAKRGLFPSNSVEETSEAADSGSGSSLGSGSGSSPEPQDQVMTAIALYDYNADEDNEVSFREGELIVEIEHVSDHWWQGRTADGSVGLFPENYVELSTVGPGGTVYASSD</sequence>
<dbReference type="CDD" id="cd11819">
    <property type="entry name" value="SH3_Cortactin_like"/>
    <property type="match status" value="1"/>
</dbReference>
<dbReference type="OrthoDB" id="5971719at2759"/>
<proteinExistence type="predicted"/>
<dbReference type="Pfam" id="PF00018">
    <property type="entry name" value="SH3_1"/>
    <property type="match status" value="1"/>
</dbReference>
<keyword evidence="7" id="KW-1185">Reference proteome</keyword>
<dbReference type="Gene3D" id="2.30.30.40">
    <property type="entry name" value="SH3 Domains"/>
    <property type="match status" value="2"/>
</dbReference>
<gene>
    <name evidence="6" type="ORF">BJ322DRAFT_1113539</name>
    <name evidence="5" type="ORF">BJ322DRAFT_1115107</name>
</gene>
<dbReference type="PANTHER" id="PTHR10829:SF25">
    <property type="entry name" value="DREBRIN-LIKE PROTEIN"/>
    <property type="match status" value="1"/>
</dbReference>
<feature type="domain" description="SH3" evidence="4">
    <location>
        <begin position="81"/>
        <end position="142"/>
    </location>
</feature>
<accession>A0A9P6H1V8</accession>
<name>A0A9P6H1V8_9AGAM</name>
<evidence type="ECO:0000256" key="3">
    <source>
        <dbReference type="SAM" id="MobiDB-lite"/>
    </source>
</evidence>
<dbReference type="PRINTS" id="PR00499">
    <property type="entry name" value="P67PHOX"/>
</dbReference>
<dbReference type="PRINTS" id="PR00452">
    <property type="entry name" value="SH3DOMAIN"/>
</dbReference>
<dbReference type="EMBL" id="WIUZ02000020">
    <property type="protein sequence ID" value="KAF9779182.1"/>
    <property type="molecule type" value="Genomic_DNA"/>
</dbReference>
<dbReference type="Proteomes" id="UP000736335">
    <property type="component" value="Unassembled WGS sequence"/>
</dbReference>
<evidence type="ECO:0000256" key="1">
    <source>
        <dbReference type="ARBA" id="ARBA00022443"/>
    </source>
</evidence>
<dbReference type="GO" id="GO:0051015">
    <property type="term" value="F:actin filament binding"/>
    <property type="evidence" value="ECO:0007669"/>
    <property type="project" value="TreeGrafter"/>
</dbReference>
<dbReference type="InterPro" id="IPR001452">
    <property type="entry name" value="SH3_domain"/>
</dbReference>
<dbReference type="SMART" id="SM00326">
    <property type="entry name" value="SH3"/>
    <property type="match status" value="2"/>
</dbReference>